<dbReference type="Pfam" id="PF12836">
    <property type="entry name" value="HHH_3"/>
    <property type="match status" value="1"/>
</dbReference>
<feature type="non-terminal residue" evidence="1">
    <location>
        <position position="1"/>
    </location>
</feature>
<dbReference type="Gene3D" id="1.10.150.320">
    <property type="entry name" value="Photosystem II 12 kDa extrinsic protein"/>
    <property type="match status" value="1"/>
</dbReference>
<gene>
    <name evidence="1" type="ORF">S06H3_29293</name>
</gene>
<comment type="caution">
    <text evidence="1">The sequence shown here is derived from an EMBL/GenBank/DDBJ whole genome shotgun (WGS) entry which is preliminary data.</text>
</comment>
<evidence type="ECO:0000313" key="1">
    <source>
        <dbReference type="EMBL" id="GAI20206.1"/>
    </source>
</evidence>
<sequence length="152" mass="17134">GDWRVLDKLTVSWPVEKPVKGRINVNTASKEVLQSLPGIDEKLVKSIIYYCDSERGPLEEIGEIAEVAGMQKLSFNGMDDDEDGYIDEDDEKEAILRGISNLITVRSNCFTLVSKGQIKRGGKVVAEKKLKVIVDRGVRPVKIRYYKEIYSK</sequence>
<dbReference type="InterPro" id="IPR010994">
    <property type="entry name" value="RuvA_2-like"/>
</dbReference>
<dbReference type="AlphaFoldDB" id="X1MQ87"/>
<accession>X1MQ87</accession>
<protein>
    <submittedName>
        <fullName evidence="1">Uncharacterized protein</fullName>
    </submittedName>
</protein>
<name>X1MQ87_9ZZZZ</name>
<reference evidence="1" key="1">
    <citation type="journal article" date="2014" name="Front. Microbiol.">
        <title>High frequency of phylogenetically diverse reductive dehalogenase-homologous genes in deep subseafloor sedimentary metagenomes.</title>
        <authorList>
            <person name="Kawai M."/>
            <person name="Futagami T."/>
            <person name="Toyoda A."/>
            <person name="Takaki Y."/>
            <person name="Nishi S."/>
            <person name="Hori S."/>
            <person name="Arai W."/>
            <person name="Tsubouchi T."/>
            <person name="Morono Y."/>
            <person name="Uchiyama I."/>
            <person name="Ito T."/>
            <person name="Fujiyama A."/>
            <person name="Inagaki F."/>
            <person name="Takami H."/>
        </authorList>
    </citation>
    <scope>NUCLEOTIDE SEQUENCE</scope>
    <source>
        <strain evidence="1">Expedition CK06-06</strain>
    </source>
</reference>
<proteinExistence type="predicted"/>
<dbReference type="SUPFAM" id="SSF47781">
    <property type="entry name" value="RuvA domain 2-like"/>
    <property type="match status" value="1"/>
</dbReference>
<organism evidence="1">
    <name type="scientific">marine sediment metagenome</name>
    <dbReference type="NCBI Taxonomy" id="412755"/>
    <lineage>
        <taxon>unclassified sequences</taxon>
        <taxon>metagenomes</taxon>
        <taxon>ecological metagenomes</taxon>
    </lineage>
</organism>
<dbReference type="EMBL" id="BARV01017157">
    <property type="protein sequence ID" value="GAI20206.1"/>
    <property type="molecule type" value="Genomic_DNA"/>
</dbReference>